<comment type="similarity">
    <text evidence="1">Belongs to the UPF0065 (bug) family.</text>
</comment>
<dbReference type="OrthoDB" id="7271406at2"/>
<accession>A0A2C6Z7J5</accession>
<dbReference type="SUPFAM" id="SSF53850">
    <property type="entry name" value="Periplasmic binding protein-like II"/>
    <property type="match status" value="1"/>
</dbReference>
<reference evidence="2 3" key="1">
    <citation type="submission" date="2017-10" db="EMBL/GenBank/DDBJ databases">
        <authorList>
            <person name="Banno H."/>
            <person name="Chua N.-H."/>
        </authorList>
    </citation>
    <scope>NUCLEOTIDE SEQUENCE [LARGE SCALE GENOMIC DNA]</scope>
    <source>
        <strain evidence="2 3">YW11</strain>
    </source>
</reference>
<dbReference type="InterPro" id="IPR005064">
    <property type="entry name" value="BUG"/>
</dbReference>
<sequence length="327" mass="33843">MQRRTLLHSGLAAASLATLGLARPGLLRAQASQAPLRIIVPAPPGGPTDMLARLLAERAQPALGRPVVVDNRAGAGGIIGTEAAARSAPDGDTLVLGHNQTHASNQAMMARLPYHVSDSFAPVAKLATVHHALVVPAGAPDRTLADLVARGKRGRLTYASSQAGSASHVIAETLVRREGLDATHVPYRGAAPAATDTVAGVVDFYVATFPSVSALVREGRLRALEIGAPARLADFPDLPTAAEAGAPYLAVDAWFGLFAPAGTPPEAIGRIARAMLDALAEGEVEARLKTAGFTADPLPPGPFAAFQRQEIARWAEMVKLTGVTMEG</sequence>
<evidence type="ECO:0000256" key="1">
    <source>
        <dbReference type="ARBA" id="ARBA00006987"/>
    </source>
</evidence>
<comment type="caution">
    <text evidence="2">The sequence shown here is derived from an EMBL/GenBank/DDBJ whole genome shotgun (WGS) entry which is preliminary data.</text>
</comment>
<dbReference type="EMBL" id="PDNU01000025">
    <property type="protein sequence ID" value="PHK94481.1"/>
    <property type="molecule type" value="Genomic_DNA"/>
</dbReference>
<name>A0A2C6Z7J5_9PROT</name>
<proteinExistence type="inferred from homology"/>
<dbReference type="CDD" id="cd07012">
    <property type="entry name" value="PBP2_Bug_TTT"/>
    <property type="match status" value="1"/>
</dbReference>
<dbReference type="AlphaFoldDB" id="A0A2C6Z7J5"/>
<organism evidence="2 3">
    <name type="scientific">Teichococcus rhizosphaerae</name>
    <dbReference type="NCBI Taxonomy" id="1335062"/>
    <lineage>
        <taxon>Bacteria</taxon>
        <taxon>Pseudomonadati</taxon>
        <taxon>Pseudomonadota</taxon>
        <taxon>Alphaproteobacteria</taxon>
        <taxon>Acetobacterales</taxon>
        <taxon>Roseomonadaceae</taxon>
        <taxon>Roseomonas</taxon>
    </lineage>
</organism>
<dbReference type="Pfam" id="PF03401">
    <property type="entry name" value="TctC"/>
    <property type="match status" value="1"/>
</dbReference>
<dbReference type="Proteomes" id="UP000223527">
    <property type="component" value="Unassembled WGS sequence"/>
</dbReference>
<dbReference type="Gene3D" id="3.40.190.150">
    <property type="entry name" value="Bordetella uptake gene, domain 1"/>
    <property type="match status" value="1"/>
</dbReference>
<gene>
    <name evidence="2" type="ORF">CR162_13410</name>
</gene>
<dbReference type="RefSeq" id="WP_099096031.1">
    <property type="nucleotide sequence ID" value="NZ_PDNU01000025.1"/>
</dbReference>
<dbReference type="PIRSF" id="PIRSF017082">
    <property type="entry name" value="YflP"/>
    <property type="match status" value="1"/>
</dbReference>
<evidence type="ECO:0000313" key="3">
    <source>
        <dbReference type="Proteomes" id="UP000223527"/>
    </source>
</evidence>
<evidence type="ECO:0000313" key="2">
    <source>
        <dbReference type="EMBL" id="PHK94481.1"/>
    </source>
</evidence>
<dbReference type="InterPro" id="IPR042100">
    <property type="entry name" value="Bug_dom1"/>
</dbReference>
<dbReference type="Gene3D" id="3.40.190.10">
    <property type="entry name" value="Periplasmic binding protein-like II"/>
    <property type="match status" value="1"/>
</dbReference>
<keyword evidence="3" id="KW-1185">Reference proteome</keyword>
<protein>
    <submittedName>
        <fullName evidence="2">ABC transporter substrate-binding protein</fullName>
    </submittedName>
</protein>
<dbReference type="PANTHER" id="PTHR42928:SF5">
    <property type="entry name" value="BLR1237 PROTEIN"/>
    <property type="match status" value="1"/>
</dbReference>
<dbReference type="PANTHER" id="PTHR42928">
    <property type="entry name" value="TRICARBOXYLATE-BINDING PROTEIN"/>
    <property type="match status" value="1"/>
</dbReference>